<accession>A0ACB9STK8</accession>
<keyword evidence="2" id="KW-1185">Reference proteome</keyword>
<name>A0ACB9STK8_HOLOL</name>
<comment type="caution">
    <text evidence="1">The sequence shown here is derived from an EMBL/GenBank/DDBJ whole genome shotgun (WGS) entry which is preliminary data.</text>
</comment>
<gene>
    <name evidence="1" type="ORF">MML48_9g00002304</name>
</gene>
<evidence type="ECO:0000313" key="1">
    <source>
        <dbReference type="EMBL" id="KAI4455480.1"/>
    </source>
</evidence>
<dbReference type="Proteomes" id="UP001056778">
    <property type="component" value="Chromosome 9"/>
</dbReference>
<organism evidence="1 2">
    <name type="scientific">Holotrichia oblita</name>
    <name type="common">Chafer beetle</name>
    <dbReference type="NCBI Taxonomy" id="644536"/>
    <lineage>
        <taxon>Eukaryota</taxon>
        <taxon>Metazoa</taxon>
        <taxon>Ecdysozoa</taxon>
        <taxon>Arthropoda</taxon>
        <taxon>Hexapoda</taxon>
        <taxon>Insecta</taxon>
        <taxon>Pterygota</taxon>
        <taxon>Neoptera</taxon>
        <taxon>Endopterygota</taxon>
        <taxon>Coleoptera</taxon>
        <taxon>Polyphaga</taxon>
        <taxon>Scarabaeiformia</taxon>
        <taxon>Scarabaeidae</taxon>
        <taxon>Melolonthinae</taxon>
        <taxon>Holotrichia</taxon>
    </lineage>
</organism>
<protein>
    <submittedName>
        <fullName evidence="1">Uncharacterized protein</fullName>
    </submittedName>
</protein>
<dbReference type="EMBL" id="CM043023">
    <property type="protein sequence ID" value="KAI4455480.1"/>
    <property type="molecule type" value="Genomic_DNA"/>
</dbReference>
<proteinExistence type="predicted"/>
<reference evidence="1" key="1">
    <citation type="submission" date="2022-04" db="EMBL/GenBank/DDBJ databases">
        <title>Chromosome-scale genome assembly of Holotrichia oblita Faldermann.</title>
        <authorList>
            <person name="Rongchong L."/>
        </authorList>
    </citation>
    <scope>NUCLEOTIDE SEQUENCE</scope>
    <source>
        <strain evidence="1">81SQS9</strain>
    </source>
</reference>
<sequence length="292" mass="33833">MDLNLEFDVIEDDVEIIEIIDVGIPRQIYQRVDNFHNLSEWEFFKRFRLQKETVLQVLQEIDNQLEYPYDRNNAVVPIHQLLIALRYYATGSHLLSIADFCGVHISTACRIVKRISRVIAQLSHRYIQMPNTVEVQQRSKRLFFEVAAFPNVIGAIDGTHIRIQSPGDSAYNLRRFLLTPFLNPAGNSQQRYNESHIRTRVTVENMFGIWKRRFPVMAYGCRLKLENVLLVIVATAVLHNVAQNMGEEEPPVDNVHQVDNLINEGYINEVNNNEANIGNIREQLVINYFANL</sequence>
<evidence type="ECO:0000313" key="2">
    <source>
        <dbReference type="Proteomes" id="UP001056778"/>
    </source>
</evidence>